<dbReference type="GO" id="GO:1990334">
    <property type="term" value="C:Bfa1-Bub2 complex"/>
    <property type="evidence" value="ECO:0007669"/>
    <property type="project" value="InterPro"/>
</dbReference>
<feature type="compositionally biased region" description="Polar residues" evidence="1">
    <location>
        <begin position="514"/>
        <end position="524"/>
    </location>
</feature>
<feature type="compositionally biased region" description="Low complexity" evidence="1">
    <location>
        <begin position="694"/>
        <end position="720"/>
    </location>
</feature>
<feature type="region of interest" description="Disordered" evidence="1">
    <location>
        <begin position="342"/>
        <end position="365"/>
    </location>
</feature>
<dbReference type="GO" id="GO:0031578">
    <property type="term" value="P:mitotic spindle orientation checkpoint signaling"/>
    <property type="evidence" value="ECO:0007669"/>
    <property type="project" value="TreeGrafter"/>
</dbReference>
<sequence>MEPLTLKPRQAVKDEIECWDDDDELQGIDDLQFRNVSSTTIASTNASYHRESISSRISTRSDRESIGGGDEDWQVLLPDDETSTTNAIASAKSAGIPIPSNVPTSALLGGTIKRLGGRRLKKVLGDDWGEDLELPKVEHGGLQLRKPESIDFPDTLRNFSAEFPTSPSPMKPTAGMTFMERMESARKDKTAGSALDKFRDDDDDSFGDVPTIKVAKNRLLQKPINFTSPDKSTKSKKETEDMEGDIEFPADGEPLKLSTRKEPPKTPASQSDDFDLEWAEGSLGTRFGGTRRDGRSNPSSAFSPSASSCLTAESEDEGLDGLVLPEGPLKFDEVLKKRLENESPDLAELSPPKPTLQNPAPKDDFFTGIDIGDGDVFDSGKLTLNRNIKHKATRQTSPKRTETTLTFTNKAQPGITRIPKPQGHDRARTTLESVSETGGPVPGYRRSQSRMGGHSANSSLSAIPTPSTPSSHATGPSTPSRRGLATKSSRDNLRGETTNPAQYLKAKRSMPAMATQSPARTQPGHQRPPSRNDHGHRQGLSTRPKTPVERSGAESSLANARKPPVPFLPAGTSHAQSHHISVKSSRQQNRPNSSDSNENVPFNRPLSRLSNVHHRPTTPTGRRDVAPESLAREAASKRTLTKPTRRRAFGDGNELEVFDDLPTSASTESKFIKQPIARGAPKSVQMRSKLGLSHLNSSSSTIESSSAIPSSTGSSTPLSPVKQEFTPRFARDTNASRLARQQRIGSVNATLNAQPGLPTVRESGPLAPVSTNWKARIDASSKGLASPSAQRVKRGKAPPQKPKLIKPMGDGVNSIKTLKGMQWNPTLFRWEGNENALAPFDAPVPPPHSPTLVSGGKSKAAPALIANVGATKGVQVVGGMVFDPQRMCWLKMAPNHQSISTQHNRGSGASNPMSPDTLDEDDDPFAGLDDLDDSKEKMSLGGLGANKDEEFGSKSGGAGVEDEWLVGEEFDVGPAFVQRQRVEEEKWRRKVEGWIGEGRKEESSRWGIMRVVEDLPSLLQ</sequence>
<dbReference type="Proteomes" id="UP000664521">
    <property type="component" value="Unassembled WGS sequence"/>
</dbReference>
<accession>A0A8H3G5Y2</accession>
<dbReference type="InterPro" id="IPR034586">
    <property type="entry name" value="Bfa1/Byr4"/>
</dbReference>
<evidence type="ECO:0000256" key="1">
    <source>
        <dbReference type="SAM" id="MobiDB-lite"/>
    </source>
</evidence>
<feature type="region of interest" description="Disordered" evidence="1">
    <location>
        <begin position="55"/>
        <end position="76"/>
    </location>
</feature>
<dbReference type="GO" id="GO:0044732">
    <property type="term" value="C:mitotic spindle pole body"/>
    <property type="evidence" value="ECO:0007669"/>
    <property type="project" value="TreeGrafter"/>
</dbReference>
<feature type="compositionally biased region" description="Basic and acidic residues" evidence="1">
    <location>
        <begin position="55"/>
        <end position="65"/>
    </location>
</feature>
<feature type="compositionally biased region" description="Basic and acidic residues" evidence="1">
    <location>
        <begin position="184"/>
        <end position="200"/>
    </location>
</feature>
<reference evidence="2" key="1">
    <citation type="submission" date="2021-03" db="EMBL/GenBank/DDBJ databases">
        <authorList>
            <person name="Tagirdzhanova G."/>
        </authorList>
    </citation>
    <scope>NUCLEOTIDE SEQUENCE</scope>
</reference>
<feature type="region of interest" description="Disordered" evidence="1">
    <location>
        <begin position="781"/>
        <end position="811"/>
    </location>
</feature>
<name>A0A8H3G5Y2_9LECA</name>
<feature type="region of interest" description="Disordered" evidence="1">
    <location>
        <begin position="184"/>
        <end position="325"/>
    </location>
</feature>
<feature type="compositionally biased region" description="Low complexity" evidence="1">
    <location>
        <begin position="296"/>
        <end position="308"/>
    </location>
</feature>
<evidence type="ECO:0000313" key="3">
    <source>
        <dbReference type="Proteomes" id="UP000664521"/>
    </source>
</evidence>
<feature type="region of interest" description="Disordered" evidence="1">
    <location>
        <begin position="898"/>
        <end position="958"/>
    </location>
</feature>
<evidence type="ECO:0008006" key="4">
    <source>
        <dbReference type="Google" id="ProtNLM"/>
    </source>
</evidence>
<protein>
    <recommendedName>
        <fullName evidence="4">Cytokinesis regulator</fullName>
    </recommendedName>
</protein>
<evidence type="ECO:0000313" key="2">
    <source>
        <dbReference type="EMBL" id="CAF9935192.1"/>
    </source>
</evidence>
<dbReference type="OrthoDB" id="19159at2759"/>
<organism evidence="2 3">
    <name type="scientific">Heterodermia speciosa</name>
    <dbReference type="NCBI Taxonomy" id="116794"/>
    <lineage>
        <taxon>Eukaryota</taxon>
        <taxon>Fungi</taxon>
        <taxon>Dikarya</taxon>
        <taxon>Ascomycota</taxon>
        <taxon>Pezizomycotina</taxon>
        <taxon>Lecanoromycetes</taxon>
        <taxon>OSLEUM clade</taxon>
        <taxon>Lecanoromycetidae</taxon>
        <taxon>Caliciales</taxon>
        <taxon>Physciaceae</taxon>
        <taxon>Heterodermia</taxon>
    </lineage>
</organism>
<feature type="compositionally biased region" description="Acidic residues" evidence="1">
    <location>
        <begin position="240"/>
        <end position="250"/>
    </location>
</feature>
<proteinExistence type="predicted"/>
<dbReference type="GO" id="GO:0005096">
    <property type="term" value="F:GTPase activator activity"/>
    <property type="evidence" value="ECO:0007669"/>
    <property type="project" value="InterPro"/>
</dbReference>
<gene>
    <name evidence="2" type="ORF">HETSPECPRED_009695</name>
</gene>
<feature type="compositionally biased region" description="Polar residues" evidence="1">
    <location>
        <begin position="582"/>
        <end position="600"/>
    </location>
</feature>
<feature type="region of interest" description="Disordered" evidence="1">
    <location>
        <begin position="694"/>
        <end position="723"/>
    </location>
</feature>
<feature type="compositionally biased region" description="Basic and acidic residues" evidence="1">
    <location>
        <begin position="621"/>
        <end position="636"/>
    </location>
</feature>
<dbReference type="PANTHER" id="PTHR35140:SF1">
    <property type="entry name" value="MITOTIC CHECK POINT PROTEIN BFA1"/>
    <property type="match status" value="1"/>
</dbReference>
<feature type="compositionally biased region" description="Acidic residues" evidence="1">
    <location>
        <begin position="917"/>
        <end position="933"/>
    </location>
</feature>
<feature type="compositionally biased region" description="Polar residues" evidence="1">
    <location>
        <begin position="898"/>
        <end position="914"/>
    </location>
</feature>
<dbReference type="AlphaFoldDB" id="A0A8H3G5Y2"/>
<comment type="caution">
    <text evidence="2">The sequence shown here is derived from an EMBL/GenBank/DDBJ whole genome shotgun (WGS) entry which is preliminary data.</text>
</comment>
<dbReference type="EMBL" id="CAJPDS010000080">
    <property type="protein sequence ID" value="CAF9935192.1"/>
    <property type="molecule type" value="Genomic_DNA"/>
</dbReference>
<dbReference type="PANTHER" id="PTHR35140">
    <property type="entry name" value="MITOTIC CHECK POINT PROTEIN BFA1"/>
    <property type="match status" value="1"/>
</dbReference>
<feature type="compositionally biased region" description="Polar residues" evidence="1">
    <location>
        <begin position="394"/>
        <end position="411"/>
    </location>
</feature>
<feature type="region of interest" description="Disordered" evidence="1">
    <location>
        <begin position="390"/>
        <end position="661"/>
    </location>
</feature>
<feature type="compositionally biased region" description="Polar residues" evidence="1">
    <location>
        <begin position="455"/>
        <end position="480"/>
    </location>
</feature>
<keyword evidence="3" id="KW-1185">Reference proteome</keyword>